<keyword evidence="3 8" id="KW-0274">FAD</keyword>
<sequence length="195" mass="21980">MSENPLQAIFQTFEKISQCIQTHLSQFAGLSNNPSPTNGSPISSSFKANPLNAIENSILQPKEIANVGKYAVPVTKEALGRATWTFLHTLAAQYPDRPTRQQRKDVKELMEILSRMYPCKECADHFKEVLRSNPVQAGSQAEFSQWLCHVHNVVNRSLGKLVFSCERVDARWGKLDCEQRACDLQGITSFDDKMH</sequence>
<dbReference type="GO" id="GO:0050660">
    <property type="term" value="F:flavin adenine dinucleotide binding"/>
    <property type="evidence" value="ECO:0007669"/>
    <property type="project" value="TreeGrafter"/>
</dbReference>
<dbReference type="OMA" id="GNIDIMP"/>
<evidence type="ECO:0000256" key="4">
    <source>
        <dbReference type="ARBA" id="ARBA00023002"/>
    </source>
</evidence>
<keyword evidence="2 8" id="KW-0285">Flavoprotein</keyword>
<dbReference type="GO" id="GO:0005739">
    <property type="term" value="C:mitochondrion"/>
    <property type="evidence" value="ECO:0007669"/>
    <property type="project" value="TreeGrafter"/>
</dbReference>
<dbReference type="InterPro" id="IPR039799">
    <property type="entry name" value="ALR/ERV"/>
</dbReference>
<dbReference type="Pfam" id="PF04777">
    <property type="entry name" value="Evr1_Alr"/>
    <property type="match status" value="1"/>
</dbReference>
<evidence type="ECO:0000256" key="5">
    <source>
        <dbReference type="ARBA" id="ARBA00023157"/>
    </source>
</evidence>
<keyword evidence="5" id="KW-1015">Disulfide bond</keyword>
<evidence type="ECO:0000256" key="7">
    <source>
        <dbReference type="ARBA" id="ARBA00054445"/>
    </source>
</evidence>
<dbReference type="Proteomes" id="UP000241394">
    <property type="component" value="Chromosome LG19"/>
</dbReference>
<dbReference type="OrthoDB" id="17199at2759"/>
<dbReference type="FunFam" id="1.20.120.310:FF:000002">
    <property type="entry name" value="Sulfhydryl oxidase"/>
    <property type="match status" value="1"/>
</dbReference>
<evidence type="ECO:0000313" key="11">
    <source>
        <dbReference type="Proteomes" id="UP000241394"/>
    </source>
</evidence>
<dbReference type="InterPro" id="IPR036774">
    <property type="entry name" value="ERV/ALR_sulphydryl_oxid_sf"/>
</dbReference>
<evidence type="ECO:0000256" key="8">
    <source>
        <dbReference type="RuleBase" id="RU371123"/>
    </source>
</evidence>
<reference evidence="11" key="2">
    <citation type="journal article" date="2018" name="BMC Genomics">
        <title>A manually annotated Actinidia chinensis var. chinensis (kiwifruit) genome highlights the challenges associated with draft genomes and gene prediction in plants.</title>
        <authorList>
            <person name="Pilkington S.M."/>
            <person name="Crowhurst R."/>
            <person name="Hilario E."/>
            <person name="Nardozza S."/>
            <person name="Fraser L."/>
            <person name="Peng Y."/>
            <person name="Gunaseelan K."/>
            <person name="Simpson R."/>
            <person name="Tahir J."/>
            <person name="Deroles S.C."/>
            <person name="Templeton K."/>
            <person name="Luo Z."/>
            <person name="Davy M."/>
            <person name="Cheng C."/>
            <person name="McNeilage M."/>
            <person name="Scaglione D."/>
            <person name="Liu Y."/>
            <person name="Zhang Q."/>
            <person name="Datson P."/>
            <person name="De Silva N."/>
            <person name="Gardiner S.E."/>
            <person name="Bassett H."/>
            <person name="Chagne D."/>
            <person name="McCallum J."/>
            <person name="Dzierzon H."/>
            <person name="Deng C."/>
            <person name="Wang Y.Y."/>
            <person name="Barron L."/>
            <person name="Manako K."/>
            <person name="Bowen J."/>
            <person name="Foster T.M."/>
            <person name="Erridge Z.A."/>
            <person name="Tiffin H."/>
            <person name="Waite C.N."/>
            <person name="Davies K.M."/>
            <person name="Grierson E.P."/>
            <person name="Laing W.A."/>
            <person name="Kirk R."/>
            <person name="Chen X."/>
            <person name="Wood M."/>
            <person name="Montefiori M."/>
            <person name="Brummell D.A."/>
            <person name="Schwinn K.E."/>
            <person name="Catanach A."/>
            <person name="Fullerton C."/>
            <person name="Li D."/>
            <person name="Meiyalaghan S."/>
            <person name="Nieuwenhuizen N."/>
            <person name="Read N."/>
            <person name="Prakash R."/>
            <person name="Hunter D."/>
            <person name="Zhang H."/>
            <person name="McKenzie M."/>
            <person name="Knabel M."/>
            <person name="Harris A."/>
            <person name="Allan A.C."/>
            <person name="Gleave A."/>
            <person name="Chen A."/>
            <person name="Janssen B.J."/>
            <person name="Plunkett B."/>
            <person name="Ampomah-Dwamena C."/>
            <person name="Voogd C."/>
            <person name="Leif D."/>
            <person name="Lafferty D."/>
            <person name="Souleyre E.J.F."/>
            <person name="Varkonyi-Gasic E."/>
            <person name="Gambi F."/>
            <person name="Hanley J."/>
            <person name="Yao J.L."/>
            <person name="Cheung J."/>
            <person name="David K.M."/>
            <person name="Warren B."/>
            <person name="Marsh K."/>
            <person name="Snowden K.C."/>
            <person name="Lin-Wang K."/>
            <person name="Brian L."/>
            <person name="Martinez-Sanchez M."/>
            <person name="Wang M."/>
            <person name="Ileperuma N."/>
            <person name="Macnee N."/>
            <person name="Campin R."/>
            <person name="McAtee P."/>
            <person name="Drummond R.S.M."/>
            <person name="Espley R.V."/>
            <person name="Ireland H.S."/>
            <person name="Wu R."/>
            <person name="Atkinson R.G."/>
            <person name="Karunairetnam S."/>
            <person name="Bulley S."/>
            <person name="Chunkath S."/>
            <person name="Hanley Z."/>
            <person name="Storey R."/>
            <person name="Thrimawithana A.H."/>
            <person name="Thomson S."/>
            <person name="David C."/>
            <person name="Testolin R."/>
            <person name="Huang H."/>
            <person name="Hellens R.P."/>
            <person name="Schaffer R.J."/>
        </authorList>
    </citation>
    <scope>NUCLEOTIDE SEQUENCE [LARGE SCALE GENOMIC DNA]</scope>
    <source>
        <strain evidence="11">cv. Red5</strain>
    </source>
</reference>
<evidence type="ECO:0000313" key="10">
    <source>
        <dbReference type="EMBL" id="PSS02649.1"/>
    </source>
</evidence>
<protein>
    <recommendedName>
        <fullName evidence="8">Sulfhydryl oxidase</fullName>
        <ecNumber evidence="8">1.8.3.2</ecNumber>
    </recommendedName>
</protein>
<organism evidence="10 11">
    <name type="scientific">Actinidia chinensis var. chinensis</name>
    <name type="common">Chinese soft-hair kiwi</name>
    <dbReference type="NCBI Taxonomy" id="1590841"/>
    <lineage>
        <taxon>Eukaryota</taxon>
        <taxon>Viridiplantae</taxon>
        <taxon>Streptophyta</taxon>
        <taxon>Embryophyta</taxon>
        <taxon>Tracheophyta</taxon>
        <taxon>Spermatophyta</taxon>
        <taxon>Magnoliopsida</taxon>
        <taxon>eudicotyledons</taxon>
        <taxon>Gunneridae</taxon>
        <taxon>Pentapetalae</taxon>
        <taxon>asterids</taxon>
        <taxon>Ericales</taxon>
        <taxon>Actinidiaceae</taxon>
        <taxon>Actinidia</taxon>
    </lineage>
</organism>
<evidence type="ECO:0000256" key="6">
    <source>
        <dbReference type="ARBA" id="ARBA00052964"/>
    </source>
</evidence>
<name>A0A2R6Q5W6_ACTCC</name>
<dbReference type="Gene3D" id="1.20.120.310">
    <property type="entry name" value="ERV/ALR sulfhydryl oxidase domain"/>
    <property type="match status" value="1"/>
</dbReference>
<comment type="function">
    <text evidence="7">FAD-dependent sulfhydryl oxidase that catalyzes disulfide bond formation. Oxidizes thioredoxin in vitro. Required for the import and folding of small cysteine-containing proteins in the mitochondrial intermembrane space, and can act independently of the oxidoreductase MIA40. Can oxidize the cytochrome c oxidase assembly protein COX19, a typical substrate of MIA40.</text>
</comment>
<dbReference type="Gramene" id="PSS02649">
    <property type="protein sequence ID" value="PSS02649"/>
    <property type="gene ID" value="CEY00_Acc21059"/>
</dbReference>
<evidence type="ECO:0000259" key="9">
    <source>
        <dbReference type="PROSITE" id="PS51324"/>
    </source>
</evidence>
<dbReference type="EMBL" id="NKQK01000019">
    <property type="protein sequence ID" value="PSS02649.1"/>
    <property type="molecule type" value="Genomic_DNA"/>
</dbReference>
<dbReference type="InParanoid" id="A0A2R6Q5W6"/>
<comment type="cofactor">
    <cofactor evidence="1 8">
        <name>FAD</name>
        <dbReference type="ChEBI" id="CHEBI:57692"/>
    </cofactor>
</comment>
<dbReference type="PROSITE" id="PS51324">
    <property type="entry name" value="ERV_ALR"/>
    <property type="match status" value="1"/>
</dbReference>
<reference evidence="10 11" key="1">
    <citation type="submission" date="2017-07" db="EMBL/GenBank/DDBJ databases">
        <title>An improved, manually edited Actinidia chinensis var. chinensis (kiwifruit) genome highlights the challenges associated with draft genomes and gene prediction in plants.</title>
        <authorList>
            <person name="Pilkington S."/>
            <person name="Crowhurst R."/>
            <person name="Hilario E."/>
            <person name="Nardozza S."/>
            <person name="Fraser L."/>
            <person name="Peng Y."/>
            <person name="Gunaseelan K."/>
            <person name="Simpson R."/>
            <person name="Tahir J."/>
            <person name="Deroles S."/>
            <person name="Templeton K."/>
            <person name="Luo Z."/>
            <person name="Davy M."/>
            <person name="Cheng C."/>
            <person name="Mcneilage M."/>
            <person name="Scaglione D."/>
            <person name="Liu Y."/>
            <person name="Zhang Q."/>
            <person name="Datson P."/>
            <person name="De Silva N."/>
            <person name="Gardiner S."/>
            <person name="Bassett H."/>
            <person name="Chagne D."/>
            <person name="Mccallum J."/>
            <person name="Dzierzon H."/>
            <person name="Deng C."/>
            <person name="Wang Y.-Y."/>
            <person name="Barron N."/>
            <person name="Manako K."/>
            <person name="Bowen J."/>
            <person name="Foster T."/>
            <person name="Erridge Z."/>
            <person name="Tiffin H."/>
            <person name="Waite C."/>
            <person name="Davies K."/>
            <person name="Grierson E."/>
            <person name="Laing W."/>
            <person name="Kirk R."/>
            <person name="Chen X."/>
            <person name="Wood M."/>
            <person name="Montefiori M."/>
            <person name="Brummell D."/>
            <person name="Schwinn K."/>
            <person name="Catanach A."/>
            <person name="Fullerton C."/>
            <person name="Li D."/>
            <person name="Meiyalaghan S."/>
            <person name="Nieuwenhuizen N."/>
            <person name="Read N."/>
            <person name="Prakash R."/>
            <person name="Hunter D."/>
            <person name="Zhang H."/>
            <person name="Mckenzie M."/>
            <person name="Knabel M."/>
            <person name="Harris A."/>
            <person name="Allan A."/>
            <person name="Chen A."/>
            <person name="Janssen B."/>
            <person name="Plunkett B."/>
            <person name="Dwamena C."/>
            <person name="Voogd C."/>
            <person name="Leif D."/>
            <person name="Lafferty D."/>
            <person name="Souleyre E."/>
            <person name="Varkonyi-Gasic E."/>
            <person name="Gambi F."/>
            <person name="Hanley J."/>
            <person name="Yao J.-L."/>
            <person name="Cheung J."/>
            <person name="David K."/>
            <person name="Warren B."/>
            <person name="Marsh K."/>
            <person name="Snowden K."/>
            <person name="Lin-Wang K."/>
            <person name="Brian L."/>
            <person name="Martinez-Sanchez M."/>
            <person name="Wang M."/>
            <person name="Ileperuma N."/>
            <person name="Macnee N."/>
            <person name="Campin R."/>
            <person name="Mcatee P."/>
            <person name="Drummond R."/>
            <person name="Espley R."/>
            <person name="Ireland H."/>
            <person name="Wu R."/>
            <person name="Atkinson R."/>
            <person name="Karunairetnam S."/>
            <person name="Bulley S."/>
            <person name="Chunkath S."/>
            <person name="Hanley Z."/>
            <person name="Storey R."/>
            <person name="Thrimawithana A."/>
            <person name="Thomson S."/>
            <person name="David C."/>
            <person name="Testolin R."/>
        </authorList>
    </citation>
    <scope>NUCLEOTIDE SEQUENCE [LARGE SCALE GENOMIC DNA]</scope>
    <source>
        <strain evidence="11">cv. Red5</strain>
        <tissue evidence="10">Young leaf</tissue>
    </source>
</reference>
<evidence type="ECO:0000256" key="3">
    <source>
        <dbReference type="ARBA" id="ARBA00022827"/>
    </source>
</evidence>
<gene>
    <name evidence="10" type="ORF">CEY00_Acc21059</name>
</gene>
<dbReference type="GO" id="GO:0016971">
    <property type="term" value="F:flavin-dependent sulfhydryl oxidase activity"/>
    <property type="evidence" value="ECO:0007669"/>
    <property type="project" value="InterPro"/>
</dbReference>
<dbReference type="AlphaFoldDB" id="A0A2R6Q5W6"/>
<evidence type="ECO:0000256" key="1">
    <source>
        <dbReference type="ARBA" id="ARBA00001974"/>
    </source>
</evidence>
<dbReference type="PANTHER" id="PTHR12645">
    <property type="entry name" value="ALR/ERV"/>
    <property type="match status" value="1"/>
</dbReference>
<keyword evidence="11" id="KW-1185">Reference proteome</keyword>
<dbReference type="FunCoup" id="A0A2R6Q5W6">
    <property type="interactions" value="2161"/>
</dbReference>
<evidence type="ECO:0000256" key="2">
    <source>
        <dbReference type="ARBA" id="ARBA00022630"/>
    </source>
</evidence>
<proteinExistence type="predicted"/>
<keyword evidence="4 8" id="KW-0560">Oxidoreductase</keyword>
<dbReference type="InterPro" id="IPR017905">
    <property type="entry name" value="ERV/ALR_sulphydryl_oxidase"/>
</dbReference>
<dbReference type="EC" id="1.8.3.2" evidence="8"/>
<dbReference type="PANTHER" id="PTHR12645:SF0">
    <property type="entry name" value="FAD-LINKED SULFHYDRYL OXIDASE ALR"/>
    <property type="match status" value="1"/>
</dbReference>
<dbReference type="SUPFAM" id="SSF69000">
    <property type="entry name" value="FAD-dependent thiol oxidase"/>
    <property type="match status" value="1"/>
</dbReference>
<feature type="domain" description="ERV/ALR sulfhydryl oxidase" evidence="9">
    <location>
        <begin position="72"/>
        <end position="172"/>
    </location>
</feature>
<comment type="catalytic activity">
    <reaction evidence="6">
        <text>2 R'C(R)SH + O2 = R'C(R)S-S(R)CR' + H2O2</text>
        <dbReference type="Rhea" id="RHEA:17357"/>
        <dbReference type="ChEBI" id="CHEBI:15379"/>
        <dbReference type="ChEBI" id="CHEBI:16240"/>
        <dbReference type="ChEBI" id="CHEBI:16520"/>
        <dbReference type="ChEBI" id="CHEBI:17412"/>
        <dbReference type="EC" id="1.8.3.2"/>
    </reaction>
    <physiologicalReaction direction="left-to-right" evidence="6">
        <dbReference type="Rhea" id="RHEA:17358"/>
    </physiologicalReaction>
</comment>
<comment type="caution">
    <text evidence="10">The sequence shown here is derived from an EMBL/GenBank/DDBJ whole genome shotgun (WGS) entry which is preliminary data.</text>
</comment>
<dbReference type="STRING" id="1590841.A0A2R6Q5W6"/>
<accession>A0A2R6Q5W6</accession>